<dbReference type="InterPro" id="IPR019734">
    <property type="entry name" value="TPR_rpt"/>
</dbReference>
<protein>
    <submittedName>
        <fullName evidence="3">Tetratricopeptide repeat protein 8</fullName>
    </submittedName>
</protein>
<feature type="region of interest" description="Disordered" evidence="2">
    <location>
        <begin position="79"/>
        <end position="137"/>
    </location>
</feature>
<accession>A0A1Y1V3Q6</accession>
<dbReference type="InterPro" id="IPR028796">
    <property type="entry name" value="BBS8"/>
</dbReference>
<dbReference type="GO" id="GO:0034464">
    <property type="term" value="C:BBSome"/>
    <property type="evidence" value="ECO:0007669"/>
    <property type="project" value="InterPro"/>
</dbReference>
<sequence>MKIESLDNKIYLLLYCYSIQNFEQCLIICDELLAKNPIDQTIWYLKIRVLTEMSYINDTEYNENDVVFDERLLNTDYIPRPGTTAVPRSGGGRLHSGTPLSSHLPHTAHTPSSSAGRPSSSKLPSTPGYNQSIRPASSKGQFLPGFFRVANYKDLAFSKSRRNTSTGIELSTVQSISTPGRFVRLGTESLTDGGNNQLIDVEKLDLKKISSEKIARALFLYIYYFENKYHKALELAAHATVSHDYKDWWWKVQLGKCYYKLGLFLDAIKQFESSLKLKSTENTYLYLSKAILKLQKNNDAIQCIKRGLDNHNNNIDLLLAMARIYESEGDLEHSIECFRKVLYIDNSNKEALASLASNSFYKDQPEVALRYYKRLLQMGFYDNAEIWNNIGLCTFFSQQYDMCLVCFERALQVAENDIIMGDIWYNLSQVANNIGDVSLTYRCLKLAIASNPSHYEAWNNLGVLEILSHDNKESARTHFNVSTKGADFLYEPYYNTAILNMDEGNFQESYTNCKKAMEIFPEFQRGKKLLKYLENNFSII</sequence>
<gene>
    <name evidence="3" type="ORF">BCR36DRAFT_331868</name>
</gene>
<dbReference type="CDD" id="cd21341">
    <property type="entry name" value="TTC8_N"/>
    <property type="match status" value="1"/>
</dbReference>
<dbReference type="SUPFAM" id="SSF48452">
    <property type="entry name" value="TPR-like"/>
    <property type="match status" value="2"/>
</dbReference>
<dbReference type="PROSITE" id="PS50005">
    <property type="entry name" value="TPR"/>
    <property type="match status" value="2"/>
</dbReference>
<keyword evidence="4" id="KW-1185">Reference proteome</keyword>
<evidence type="ECO:0000313" key="4">
    <source>
        <dbReference type="Proteomes" id="UP000193719"/>
    </source>
</evidence>
<evidence type="ECO:0000256" key="2">
    <source>
        <dbReference type="SAM" id="MobiDB-lite"/>
    </source>
</evidence>
<dbReference type="AlphaFoldDB" id="A0A1Y1V3Q6"/>
<dbReference type="STRING" id="1754191.A0A1Y1V3Q6"/>
<feature type="compositionally biased region" description="Polar residues" evidence="2">
    <location>
        <begin position="127"/>
        <end position="137"/>
    </location>
</feature>
<dbReference type="SUPFAM" id="SSF81901">
    <property type="entry name" value="HCP-like"/>
    <property type="match status" value="1"/>
</dbReference>
<dbReference type="Gene3D" id="1.25.40.10">
    <property type="entry name" value="Tetratricopeptide repeat domain"/>
    <property type="match status" value="1"/>
</dbReference>
<evidence type="ECO:0000313" key="3">
    <source>
        <dbReference type="EMBL" id="ORX46429.1"/>
    </source>
</evidence>
<evidence type="ECO:0000256" key="1">
    <source>
        <dbReference type="PROSITE-ProRule" id="PRU00339"/>
    </source>
</evidence>
<reference evidence="3 4" key="2">
    <citation type="submission" date="2016-08" db="EMBL/GenBank/DDBJ databases">
        <title>Pervasive Adenine N6-methylation of Active Genes in Fungi.</title>
        <authorList>
            <consortium name="DOE Joint Genome Institute"/>
            <person name="Mondo S.J."/>
            <person name="Dannebaum R.O."/>
            <person name="Kuo R.C."/>
            <person name="Labutti K."/>
            <person name="Haridas S."/>
            <person name="Kuo A."/>
            <person name="Salamov A."/>
            <person name="Ahrendt S.R."/>
            <person name="Lipzen A."/>
            <person name="Sullivan W."/>
            <person name="Andreopoulos W.B."/>
            <person name="Clum A."/>
            <person name="Lindquist E."/>
            <person name="Daum C."/>
            <person name="Ramamoorthy G.K."/>
            <person name="Gryganskyi A."/>
            <person name="Culley D."/>
            <person name="Magnuson J.K."/>
            <person name="James T.Y."/>
            <person name="O'Malley M.A."/>
            <person name="Stajich J.E."/>
            <person name="Spatafora J.W."/>
            <person name="Visel A."/>
            <person name="Grigoriev I.V."/>
        </authorList>
    </citation>
    <scope>NUCLEOTIDE SEQUENCE [LARGE SCALE GENOMIC DNA]</scope>
    <source>
        <strain evidence="4">finn</strain>
    </source>
</reference>
<dbReference type="OrthoDB" id="421121at2759"/>
<dbReference type="SMART" id="SM00028">
    <property type="entry name" value="TPR"/>
    <property type="match status" value="5"/>
</dbReference>
<dbReference type="PANTHER" id="PTHR44177">
    <property type="entry name" value="TETRATRICOPEPTIDE REPEAT PROTEIN 8"/>
    <property type="match status" value="1"/>
</dbReference>
<comment type="caution">
    <text evidence="3">The sequence shown here is derived from an EMBL/GenBank/DDBJ whole genome shotgun (WGS) entry which is preliminary data.</text>
</comment>
<feature type="repeat" description="TPR" evidence="1">
    <location>
        <begin position="315"/>
        <end position="348"/>
    </location>
</feature>
<dbReference type="GO" id="GO:0097730">
    <property type="term" value="C:non-motile cilium"/>
    <property type="evidence" value="ECO:0007669"/>
    <property type="project" value="TreeGrafter"/>
</dbReference>
<dbReference type="PANTHER" id="PTHR44177:SF1">
    <property type="entry name" value="TETRATRICOPEPTIDE REPEAT PROTEIN 8"/>
    <property type="match status" value="1"/>
</dbReference>
<feature type="compositionally biased region" description="Low complexity" evidence="2">
    <location>
        <begin position="111"/>
        <end position="125"/>
    </location>
</feature>
<keyword evidence="1" id="KW-0802">TPR repeat</keyword>
<dbReference type="GO" id="GO:0036064">
    <property type="term" value="C:ciliary basal body"/>
    <property type="evidence" value="ECO:0007669"/>
    <property type="project" value="TreeGrafter"/>
</dbReference>
<dbReference type="InterPro" id="IPR011990">
    <property type="entry name" value="TPR-like_helical_dom_sf"/>
</dbReference>
<organism evidence="3 4">
    <name type="scientific">Piromyces finnis</name>
    <dbReference type="NCBI Taxonomy" id="1754191"/>
    <lineage>
        <taxon>Eukaryota</taxon>
        <taxon>Fungi</taxon>
        <taxon>Fungi incertae sedis</taxon>
        <taxon>Chytridiomycota</taxon>
        <taxon>Chytridiomycota incertae sedis</taxon>
        <taxon>Neocallimastigomycetes</taxon>
        <taxon>Neocallimastigales</taxon>
        <taxon>Neocallimastigaceae</taxon>
        <taxon>Piromyces</taxon>
    </lineage>
</organism>
<name>A0A1Y1V3Q6_9FUNG</name>
<reference evidence="3 4" key="1">
    <citation type="submission" date="2016-08" db="EMBL/GenBank/DDBJ databases">
        <title>Genomes of anaerobic fungi encode conserved fungal cellulosomes for biomass hydrolysis.</title>
        <authorList>
            <consortium name="DOE Joint Genome Institute"/>
            <person name="Haitjema C.H."/>
            <person name="Gilmore S.P."/>
            <person name="Henske J.K."/>
            <person name="Solomon K.V."/>
            <person name="De Groot R."/>
            <person name="Kuo A."/>
            <person name="Mondo S.J."/>
            <person name="Salamov A.A."/>
            <person name="Labutti K."/>
            <person name="Zhao Z."/>
            <person name="Chiniquy J."/>
            <person name="Barry K."/>
            <person name="Brewer H.M."/>
            <person name="Purvine S.O."/>
            <person name="Wright A.T."/>
            <person name="Boxma B."/>
            <person name="Van Alen T."/>
            <person name="Hackstein J.H."/>
            <person name="Baker S.E."/>
            <person name="Grigoriev I.V."/>
            <person name="O'Malley M.A."/>
        </authorList>
    </citation>
    <scope>NUCLEOTIDE SEQUENCE [LARGE SCALE GENOMIC DNA]</scope>
    <source>
        <strain evidence="4">finn</strain>
    </source>
</reference>
<dbReference type="Proteomes" id="UP000193719">
    <property type="component" value="Unassembled WGS sequence"/>
</dbReference>
<feature type="repeat" description="TPR" evidence="1">
    <location>
        <begin position="384"/>
        <end position="417"/>
    </location>
</feature>
<dbReference type="Pfam" id="PF13181">
    <property type="entry name" value="TPR_8"/>
    <property type="match status" value="2"/>
</dbReference>
<dbReference type="GO" id="GO:1905515">
    <property type="term" value="P:non-motile cilium assembly"/>
    <property type="evidence" value="ECO:0007669"/>
    <property type="project" value="InterPro"/>
</dbReference>
<dbReference type="EMBL" id="MCFH01000035">
    <property type="protein sequence ID" value="ORX46429.1"/>
    <property type="molecule type" value="Genomic_DNA"/>
</dbReference>
<proteinExistence type="predicted"/>